<sequence>MPNPNAYINPMTAANPLDPAAAWAQYLMQFMAPRQAAPTSAPSMDRYRYTPQAATSTARRAQEDALADIQLGPTREPASDEDKQAALLAYDEAVQAMAALDQQIAQARQGGDAATLWGLQTQRAAYQQQAAAAARVDTDPQQGIAQVYAKLTMSAEDAMQRGLSPTQSAMERTRLASQFGTTDDTGYMDEAGPVVSMEDAAYMDPTIAAMIASGNEQYIKPYLEQKAGIKKTSAFDKVGQMLGLQGMMEDITSSRAARKRAEESAQRAAAQQAFANLMARSQLQQDAFKLAQNYGLSPDAQYVPGFEPGGLFATMAQRGGYGFSPMAPLNLPQPAGLANPAPQWAYQAMNRGM</sequence>
<reference evidence="1" key="1">
    <citation type="submission" date="2020-03" db="EMBL/GenBank/DDBJ databases">
        <title>The deep terrestrial virosphere.</title>
        <authorList>
            <person name="Holmfeldt K."/>
            <person name="Nilsson E."/>
            <person name="Simone D."/>
            <person name="Lopez-Fernandez M."/>
            <person name="Wu X."/>
            <person name="de Brujin I."/>
            <person name="Lundin D."/>
            <person name="Andersson A."/>
            <person name="Bertilsson S."/>
            <person name="Dopson M."/>
        </authorList>
    </citation>
    <scope>NUCLEOTIDE SEQUENCE</scope>
    <source>
        <strain evidence="1">MM415B03059</strain>
    </source>
</reference>
<accession>A0A6M3KYI0</accession>
<dbReference type="AlphaFoldDB" id="A0A6M3KYI0"/>
<protein>
    <submittedName>
        <fullName evidence="1">Uncharacterized protein</fullName>
    </submittedName>
</protein>
<dbReference type="EMBL" id="MT142677">
    <property type="protein sequence ID" value="QJA87030.1"/>
    <property type="molecule type" value="Genomic_DNA"/>
</dbReference>
<evidence type="ECO:0000313" key="1">
    <source>
        <dbReference type="EMBL" id="QJA87030.1"/>
    </source>
</evidence>
<organism evidence="1">
    <name type="scientific">viral metagenome</name>
    <dbReference type="NCBI Taxonomy" id="1070528"/>
    <lineage>
        <taxon>unclassified sequences</taxon>
        <taxon>metagenomes</taxon>
        <taxon>organismal metagenomes</taxon>
    </lineage>
</organism>
<proteinExistence type="predicted"/>
<gene>
    <name evidence="1" type="ORF">MM415B03059_0008</name>
</gene>
<name>A0A6M3KYI0_9ZZZZ</name>